<keyword evidence="2" id="KW-0805">Transcription regulation</keyword>
<keyword evidence="6" id="KW-1185">Reference proteome</keyword>
<proteinExistence type="inferred from homology"/>
<dbReference type="EMBL" id="CP036287">
    <property type="protein sequence ID" value="QDU68438.1"/>
    <property type="molecule type" value="Genomic_DNA"/>
</dbReference>
<reference evidence="5 6" key="1">
    <citation type="submission" date="2019-02" db="EMBL/GenBank/DDBJ databases">
        <title>Deep-cultivation of Planctomycetes and their phenomic and genomic characterization uncovers novel biology.</title>
        <authorList>
            <person name="Wiegand S."/>
            <person name="Jogler M."/>
            <person name="Boedeker C."/>
            <person name="Pinto D."/>
            <person name="Vollmers J."/>
            <person name="Rivas-Marin E."/>
            <person name="Kohn T."/>
            <person name="Peeters S.H."/>
            <person name="Heuer A."/>
            <person name="Rast P."/>
            <person name="Oberbeckmann S."/>
            <person name="Bunk B."/>
            <person name="Jeske O."/>
            <person name="Meyerdierks A."/>
            <person name="Storesund J.E."/>
            <person name="Kallscheuer N."/>
            <person name="Luecker S."/>
            <person name="Lage O.M."/>
            <person name="Pohl T."/>
            <person name="Merkel B.J."/>
            <person name="Hornburger P."/>
            <person name="Mueller R.-W."/>
            <person name="Bruemmer F."/>
            <person name="Labrenz M."/>
            <person name="Spormann A.M."/>
            <person name="Op den Camp H."/>
            <person name="Overmann J."/>
            <person name="Amann R."/>
            <person name="Jetten M.S.M."/>
            <person name="Mascher T."/>
            <person name="Medema M.H."/>
            <person name="Devos D.P."/>
            <person name="Kaster A.-K."/>
            <person name="Ovreas L."/>
            <person name="Rohde M."/>
            <person name="Galperin M.Y."/>
            <person name="Jogler C."/>
        </authorList>
    </citation>
    <scope>NUCLEOTIDE SEQUENCE [LARGE SCALE GENOMIC DNA]</scope>
    <source>
        <strain evidence="5 6">Pla133</strain>
    </source>
</reference>
<gene>
    <name evidence="5" type="primary">mecI</name>
    <name evidence="5" type="ORF">Pla133_35350</name>
</gene>
<dbReference type="RefSeq" id="WP_145067442.1">
    <property type="nucleotide sequence ID" value="NZ_CP036287.1"/>
</dbReference>
<evidence type="ECO:0000256" key="1">
    <source>
        <dbReference type="ARBA" id="ARBA00011046"/>
    </source>
</evidence>
<dbReference type="KEGG" id="pbap:Pla133_35350"/>
<keyword evidence="3" id="KW-0238">DNA-binding</keyword>
<dbReference type="AlphaFoldDB" id="A0A518BN78"/>
<protein>
    <submittedName>
        <fullName evidence="5">Methicillin resistance regulatory protein MecI</fullName>
    </submittedName>
</protein>
<dbReference type="SUPFAM" id="SSF46785">
    <property type="entry name" value="Winged helix' DNA-binding domain"/>
    <property type="match status" value="1"/>
</dbReference>
<dbReference type="Proteomes" id="UP000316921">
    <property type="component" value="Chromosome"/>
</dbReference>
<dbReference type="InterPro" id="IPR005650">
    <property type="entry name" value="BlaI_family"/>
</dbReference>
<dbReference type="PIRSF" id="PIRSF019455">
    <property type="entry name" value="CopR_AtkY"/>
    <property type="match status" value="1"/>
</dbReference>
<dbReference type="GO" id="GO:0003677">
    <property type="term" value="F:DNA binding"/>
    <property type="evidence" value="ECO:0007669"/>
    <property type="project" value="UniProtKB-KW"/>
</dbReference>
<dbReference type="Gene3D" id="1.10.4040.10">
    <property type="entry name" value="Penicillinase repressor domain"/>
    <property type="match status" value="1"/>
</dbReference>
<evidence type="ECO:0000313" key="6">
    <source>
        <dbReference type="Proteomes" id="UP000316921"/>
    </source>
</evidence>
<keyword evidence="4" id="KW-0804">Transcription</keyword>
<dbReference type="InterPro" id="IPR036390">
    <property type="entry name" value="WH_DNA-bd_sf"/>
</dbReference>
<accession>A0A518BN78</accession>
<dbReference type="Gene3D" id="1.10.10.10">
    <property type="entry name" value="Winged helix-like DNA-binding domain superfamily/Winged helix DNA-binding domain"/>
    <property type="match status" value="1"/>
</dbReference>
<evidence type="ECO:0000313" key="5">
    <source>
        <dbReference type="EMBL" id="QDU68438.1"/>
    </source>
</evidence>
<dbReference type="GO" id="GO:0045892">
    <property type="term" value="P:negative regulation of DNA-templated transcription"/>
    <property type="evidence" value="ECO:0007669"/>
    <property type="project" value="InterPro"/>
</dbReference>
<dbReference type="Pfam" id="PF03965">
    <property type="entry name" value="Penicillinase_R"/>
    <property type="match status" value="1"/>
</dbReference>
<name>A0A518BN78_9BACT</name>
<organism evidence="5 6">
    <name type="scientific">Engelhardtia mirabilis</name>
    <dbReference type="NCBI Taxonomy" id="2528011"/>
    <lineage>
        <taxon>Bacteria</taxon>
        <taxon>Pseudomonadati</taxon>
        <taxon>Planctomycetota</taxon>
        <taxon>Planctomycetia</taxon>
        <taxon>Planctomycetia incertae sedis</taxon>
        <taxon>Engelhardtia</taxon>
    </lineage>
</organism>
<sequence length="130" mass="14631">MDRSHHLGSLQHSIMRVLWEREEATVAEVHAALDTDQPKALTTVATMLSKLEKKGVVAHRRDGRQFVYRPLVTEMDVRRSMISGLAEQLFDGNVTELVSHLIDEQGIDSGELDALKRLIAERAERDGDDV</sequence>
<dbReference type="InterPro" id="IPR036388">
    <property type="entry name" value="WH-like_DNA-bd_sf"/>
</dbReference>
<evidence type="ECO:0000256" key="3">
    <source>
        <dbReference type="ARBA" id="ARBA00023125"/>
    </source>
</evidence>
<evidence type="ECO:0000256" key="4">
    <source>
        <dbReference type="ARBA" id="ARBA00023163"/>
    </source>
</evidence>
<comment type="similarity">
    <text evidence="1">Belongs to the BlaI transcriptional regulatory family.</text>
</comment>
<evidence type="ECO:0000256" key="2">
    <source>
        <dbReference type="ARBA" id="ARBA00023015"/>
    </source>
</evidence>